<protein>
    <submittedName>
        <fullName evidence="2">Uncharacterized protein</fullName>
    </submittedName>
</protein>
<name>L7JUV5_TRAHO</name>
<sequence length="347" mass="40423">MADTAVQTRKKFSIGKFILSCLLVLLIAMIAHFVVKYLYSFVFLNEDTDAKIFYSWRIKYADKHMIGPFEHVEDKTWDTKDKKLAKFLEFAQGSENMLDDKGPEHFPRGSVNYYTHTFDWNDTVFLPVRKYLVNMTKEAKEPGKEAKVIFLDLPSLQLSTLKNDEVDGVESMHEAMKHLVDLLNCLINISKEDKLLDKTKAENNPIIEHTFALWNEMGYKYTLRDGKDKKTYDLKRSHVLKFYKHLARASTTVFESFMYSRMFFMFYFYTTSAPVFANEDDPAKRFEKATKLFTQIMARAYKDPEDAKKLSKVAAWIKKSYSPKMLNIPAFDTDEAANVLDVAHIQD</sequence>
<evidence type="ECO:0000313" key="2">
    <source>
        <dbReference type="EMBL" id="ELQ75179.1"/>
    </source>
</evidence>
<dbReference type="AlphaFoldDB" id="L7JUV5"/>
<evidence type="ECO:0000256" key="1">
    <source>
        <dbReference type="SAM" id="Phobius"/>
    </source>
</evidence>
<dbReference type="EMBL" id="JH993985">
    <property type="protein sequence ID" value="ELQ75179.1"/>
    <property type="molecule type" value="Genomic_DNA"/>
</dbReference>
<keyword evidence="1" id="KW-0812">Transmembrane</keyword>
<feature type="transmembrane region" description="Helical" evidence="1">
    <location>
        <begin position="17"/>
        <end position="39"/>
    </location>
</feature>
<keyword evidence="1" id="KW-0472">Membrane</keyword>
<dbReference type="InParanoid" id="L7JUV5"/>
<gene>
    <name evidence="2" type="ORF">THOM_1911</name>
</gene>
<keyword evidence="1" id="KW-1133">Transmembrane helix</keyword>
<organism evidence="2 3">
    <name type="scientific">Trachipleistophora hominis</name>
    <name type="common">Microsporidian parasite</name>
    <dbReference type="NCBI Taxonomy" id="72359"/>
    <lineage>
        <taxon>Eukaryota</taxon>
        <taxon>Fungi</taxon>
        <taxon>Fungi incertae sedis</taxon>
        <taxon>Microsporidia</taxon>
        <taxon>Pleistophoridae</taxon>
        <taxon>Trachipleistophora</taxon>
    </lineage>
</organism>
<dbReference type="HOGENOM" id="CLU_672968_0_0_1"/>
<dbReference type="VEuPathDB" id="MicrosporidiaDB:THOM_1911"/>
<dbReference type="OMA" id="FESFMYS"/>
<proteinExistence type="predicted"/>
<reference evidence="2 3" key="1">
    <citation type="journal article" date="2012" name="PLoS Pathog.">
        <title>The genome of the obligate intracellular parasite Trachipleistophora hominis: new insights into microsporidian genome dynamics and reductive evolution.</title>
        <authorList>
            <person name="Heinz E."/>
            <person name="Williams T.A."/>
            <person name="Nakjang S."/>
            <person name="Noel C.J."/>
            <person name="Swan D.C."/>
            <person name="Goldberg A.V."/>
            <person name="Harris S.R."/>
            <person name="Weinmaier T."/>
            <person name="Markert S."/>
            <person name="Becher D."/>
            <person name="Bernhardt J."/>
            <person name="Dagan T."/>
            <person name="Hacker C."/>
            <person name="Lucocq J.M."/>
            <person name="Schweder T."/>
            <person name="Rattei T."/>
            <person name="Hall N."/>
            <person name="Hirt R.P."/>
            <person name="Embley T.M."/>
        </authorList>
    </citation>
    <scope>NUCLEOTIDE SEQUENCE [LARGE SCALE GENOMIC DNA]</scope>
</reference>
<dbReference type="OrthoDB" id="10350722at2759"/>
<accession>L7JUV5</accession>
<evidence type="ECO:0000313" key="3">
    <source>
        <dbReference type="Proteomes" id="UP000011185"/>
    </source>
</evidence>
<keyword evidence="3" id="KW-1185">Reference proteome</keyword>
<dbReference type="Proteomes" id="UP000011185">
    <property type="component" value="Unassembled WGS sequence"/>
</dbReference>